<reference evidence="19 20" key="1">
    <citation type="submission" date="2017-11" db="EMBL/GenBank/DDBJ databases">
        <title>Draft genome sequence of Rhizobiales bacterium SY3-13.</title>
        <authorList>
            <person name="Sun C."/>
        </authorList>
    </citation>
    <scope>NUCLEOTIDE SEQUENCE [LARGE SCALE GENOMIC DNA]</scope>
    <source>
        <strain evidence="19 20">SY3-13</strain>
    </source>
</reference>
<dbReference type="PROSITE" id="PS50855">
    <property type="entry name" value="COX1"/>
    <property type="match status" value="1"/>
</dbReference>
<dbReference type="NCBIfam" id="TIGR02891">
    <property type="entry name" value="CtaD_CoxA"/>
    <property type="match status" value="1"/>
</dbReference>
<evidence type="ECO:0000256" key="1">
    <source>
        <dbReference type="ARBA" id="ARBA00004651"/>
    </source>
</evidence>
<keyword evidence="13 17" id="KW-0186">Copper</keyword>
<dbReference type="AlphaFoldDB" id="A0A2M9G4X4"/>
<dbReference type="Proteomes" id="UP000229498">
    <property type="component" value="Unassembled WGS sequence"/>
</dbReference>
<name>A0A2M9G4X4_9PROT</name>
<dbReference type="GO" id="GO:0046872">
    <property type="term" value="F:metal ion binding"/>
    <property type="evidence" value="ECO:0007669"/>
    <property type="project" value="UniProtKB-KW"/>
</dbReference>
<keyword evidence="5 16" id="KW-0349">Heme</keyword>
<feature type="transmembrane region" description="Helical" evidence="17">
    <location>
        <begin position="358"/>
        <end position="379"/>
    </location>
</feature>
<evidence type="ECO:0000256" key="9">
    <source>
        <dbReference type="ARBA" id="ARBA00022967"/>
    </source>
</evidence>
<keyword evidence="7 16" id="KW-0812">Transmembrane</keyword>
<comment type="pathway">
    <text evidence="2 17">Energy metabolism; oxidative phosphorylation.</text>
</comment>
<evidence type="ECO:0000313" key="20">
    <source>
        <dbReference type="Proteomes" id="UP000229498"/>
    </source>
</evidence>
<dbReference type="InterPro" id="IPR033944">
    <property type="entry name" value="Cyt_c_oxase_su1_dom"/>
</dbReference>
<evidence type="ECO:0000256" key="13">
    <source>
        <dbReference type="ARBA" id="ARBA00023008"/>
    </source>
</evidence>
<comment type="catalytic activity">
    <reaction evidence="15 17">
        <text>4 Fe(II)-[cytochrome c] + O2 + 8 H(+)(in) = 4 Fe(III)-[cytochrome c] + 2 H2O + 4 H(+)(out)</text>
        <dbReference type="Rhea" id="RHEA:11436"/>
        <dbReference type="Rhea" id="RHEA-COMP:10350"/>
        <dbReference type="Rhea" id="RHEA-COMP:14399"/>
        <dbReference type="ChEBI" id="CHEBI:15377"/>
        <dbReference type="ChEBI" id="CHEBI:15378"/>
        <dbReference type="ChEBI" id="CHEBI:15379"/>
        <dbReference type="ChEBI" id="CHEBI:29033"/>
        <dbReference type="ChEBI" id="CHEBI:29034"/>
        <dbReference type="EC" id="7.1.1.9"/>
    </reaction>
</comment>
<feature type="transmembrane region" description="Helical" evidence="17">
    <location>
        <begin position="287"/>
        <end position="311"/>
    </location>
</feature>
<feature type="transmembrane region" description="Helical" evidence="17">
    <location>
        <begin position="204"/>
        <end position="231"/>
    </location>
</feature>
<dbReference type="InterPro" id="IPR036927">
    <property type="entry name" value="Cyt_c_oxase-like_su1_sf"/>
</dbReference>
<dbReference type="GO" id="GO:0022904">
    <property type="term" value="P:respiratory electron transport chain"/>
    <property type="evidence" value="ECO:0007669"/>
    <property type="project" value="TreeGrafter"/>
</dbReference>
<dbReference type="PROSITE" id="PS00077">
    <property type="entry name" value="COX1_CUB"/>
    <property type="match status" value="1"/>
</dbReference>
<dbReference type="FunFam" id="1.20.210.10:FF:000004">
    <property type="entry name" value="Cytochrome c oxidase subunit 1"/>
    <property type="match status" value="1"/>
</dbReference>
<dbReference type="InterPro" id="IPR023616">
    <property type="entry name" value="Cyt_c_oxase-like_su1_dom"/>
</dbReference>
<feature type="transmembrane region" description="Helical" evidence="17">
    <location>
        <begin position="391"/>
        <end position="416"/>
    </location>
</feature>
<comment type="similarity">
    <text evidence="3 16">Belongs to the heme-copper respiratory oxidase family.</text>
</comment>
<feature type="transmembrane region" description="Helical" evidence="17">
    <location>
        <begin position="79"/>
        <end position="104"/>
    </location>
</feature>
<evidence type="ECO:0000256" key="10">
    <source>
        <dbReference type="ARBA" id="ARBA00022982"/>
    </source>
</evidence>
<feature type="transmembrane region" description="Helical" evidence="17">
    <location>
        <begin position="166"/>
        <end position="192"/>
    </location>
</feature>
<keyword evidence="9" id="KW-1278">Translocase</keyword>
<dbReference type="CDD" id="cd01663">
    <property type="entry name" value="Cyt_c_Oxidase_I"/>
    <property type="match status" value="1"/>
</dbReference>
<evidence type="ECO:0000256" key="11">
    <source>
        <dbReference type="ARBA" id="ARBA00022989"/>
    </source>
</evidence>
<gene>
    <name evidence="19" type="primary">ctaD</name>
    <name evidence="19" type="ORF">CVT23_05180</name>
</gene>
<dbReference type="RefSeq" id="WP_109794235.1">
    <property type="nucleotide sequence ID" value="NZ_PHIG01000018.1"/>
</dbReference>
<dbReference type="PANTHER" id="PTHR10422">
    <property type="entry name" value="CYTOCHROME C OXIDASE SUBUNIT 1"/>
    <property type="match status" value="1"/>
</dbReference>
<dbReference type="InterPro" id="IPR014241">
    <property type="entry name" value="Cyt_c_oxidase_su1_bac"/>
</dbReference>
<keyword evidence="8 17" id="KW-0479">Metal-binding</keyword>
<evidence type="ECO:0000256" key="12">
    <source>
        <dbReference type="ARBA" id="ARBA00023004"/>
    </source>
</evidence>
<dbReference type="EMBL" id="PHIG01000018">
    <property type="protein sequence ID" value="PJK30763.1"/>
    <property type="molecule type" value="Genomic_DNA"/>
</dbReference>
<comment type="caution">
    <text evidence="19">The sequence shown here is derived from an EMBL/GenBank/DDBJ whole genome shotgun (WGS) entry which is preliminary data.</text>
</comment>
<accession>A0A2M9G4X4</accession>
<evidence type="ECO:0000256" key="2">
    <source>
        <dbReference type="ARBA" id="ARBA00004673"/>
    </source>
</evidence>
<comment type="function">
    <text evidence="17">Cytochrome c oxidase is the component of the respiratory chain that catalyzes the reduction of oxygen to water. Subunits 1-3 form the functional core of the enzyme complex. CO I is the catalytic subunit of the enzyme. Electrons originating in cytochrome c are transferred via the copper A center of subunit 2 and heme A of subunit 1 to the bimetallic center formed by heme A3 and copper B.</text>
</comment>
<dbReference type="GO" id="GO:0015990">
    <property type="term" value="P:electron transport coupled proton transport"/>
    <property type="evidence" value="ECO:0007669"/>
    <property type="project" value="InterPro"/>
</dbReference>
<evidence type="ECO:0000256" key="15">
    <source>
        <dbReference type="ARBA" id="ARBA00047816"/>
    </source>
</evidence>
<evidence type="ECO:0000256" key="3">
    <source>
        <dbReference type="ARBA" id="ARBA00009578"/>
    </source>
</evidence>
<dbReference type="GO" id="GO:0020037">
    <property type="term" value="F:heme binding"/>
    <property type="evidence" value="ECO:0007669"/>
    <property type="project" value="InterPro"/>
</dbReference>
<evidence type="ECO:0000256" key="7">
    <source>
        <dbReference type="ARBA" id="ARBA00022692"/>
    </source>
</evidence>
<keyword evidence="17" id="KW-1003">Cell membrane</keyword>
<dbReference type="GO" id="GO:0006119">
    <property type="term" value="P:oxidative phosphorylation"/>
    <property type="evidence" value="ECO:0007669"/>
    <property type="project" value="UniProtKB-UniPathway"/>
</dbReference>
<feature type="domain" description="Cytochrome oxidase subunit I profile" evidence="18">
    <location>
        <begin position="17"/>
        <end position="534"/>
    </location>
</feature>
<keyword evidence="14 17" id="KW-0472">Membrane</keyword>
<evidence type="ECO:0000256" key="4">
    <source>
        <dbReference type="ARBA" id="ARBA00022448"/>
    </source>
</evidence>
<evidence type="ECO:0000256" key="17">
    <source>
        <dbReference type="RuleBase" id="RU363061"/>
    </source>
</evidence>
<feature type="transmembrane region" description="Helical" evidence="17">
    <location>
        <begin position="251"/>
        <end position="275"/>
    </location>
</feature>
<keyword evidence="10 16" id="KW-0249">Electron transport</keyword>
<proteinExistence type="inferred from homology"/>
<evidence type="ECO:0000256" key="6">
    <source>
        <dbReference type="ARBA" id="ARBA00022660"/>
    </source>
</evidence>
<evidence type="ECO:0000256" key="5">
    <source>
        <dbReference type="ARBA" id="ARBA00022617"/>
    </source>
</evidence>
<dbReference type="PRINTS" id="PR01165">
    <property type="entry name" value="CYCOXIDASEI"/>
</dbReference>
<feature type="transmembrane region" description="Helical" evidence="17">
    <location>
        <begin position="116"/>
        <end position="134"/>
    </location>
</feature>
<dbReference type="GO" id="GO:0005886">
    <property type="term" value="C:plasma membrane"/>
    <property type="evidence" value="ECO:0007669"/>
    <property type="project" value="UniProtKB-SubCell"/>
</dbReference>
<feature type="transmembrane region" description="Helical" evidence="17">
    <location>
        <begin position="32"/>
        <end position="51"/>
    </location>
</feature>
<evidence type="ECO:0000256" key="8">
    <source>
        <dbReference type="ARBA" id="ARBA00022723"/>
    </source>
</evidence>
<dbReference type="EC" id="7.1.1.9" evidence="17"/>
<dbReference type="PANTHER" id="PTHR10422:SF18">
    <property type="entry name" value="CYTOCHROME C OXIDASE SUBUNIT 1"/>
    <property type="match status" value="1"/>
</dbReference>
<feature type="transmembrane region" description="Helical" evidence="17">
    <location>
        <begin position="476"/>
        <end position="497"/>
    </location>
</feature>
<keyword evidence="11 17" id="KW-1133">Transmembrane helix</keyword>
<dbReference type="InterPro" id="IPR000883">
    <property type="entry name" value="Cyt_C_Oxase_1"/>
</dbReference>
<dbReference type="Pfam" id="PF00115">
    <property type="entry name" value="COX1"/>
    <property type="match status" value="1"/>
</dbReference>
<keyword evidence="4 16" id="KW-0813">Transport</keyword>
<evidence type="ECO:0000259" key="18">
    <source>
        <dbReference type="PROSITE" id="PS50855"/>
    </source>
</evidence>
<sequence length="539" mass="59460">MSYLGKSVDAHGNPKGWKRFVYSTNHKDIGTLYLIFAVIAGIIGGVMSMLIRMELQSPGADILGGDHHFYNVLITGHGLIMIFFMVMPALIGGFGNWFVPLMIGAPDMAFPRMNNISFWLLPPSFGLLVLSMFVPGGPGGDGVGTGWVIYPPLSSSLGHPGMAMDFAILSLHLAGASSILGAINFITTIFNMRAPGMTLHRMPLFAWAVLVTAFLLLLSLPVLAGAITMLLTDRNFGTAFFEASMGGDPILFQHLFWFFGHPEVYILILPAFGIISHIVSTFSKKPVFGYLGMAYAMVAIGVVGFVVWAHHMYTVGLSLDARAYFTAATMVIAVPTGIKIFSWIATMWGGSMSFRTPMIWAIGFIFLFTLGGVTGVVLANAGLDNYLHDTYYVVAHFHYVLSMGAVFAIFGAWYYWFPKMTGYMYSEFVGKLHFWVTFIGVNLLFFPQHFLGLQGMPRRIPDYPAEFAPWNEISSWGAYLSGVGVLVFLFGVIEAYMAKRRVGDNPWGEGATTLEWKLPSPPPFHQYEDLPVVRERQQG</sequence>
<dbReference type="GO" id="GO:0045277">
    <property type="term" value="C:respiratory chain complex IV"/>
    <property type="evidence" value="ECO:0007669"/>
    <property type="project" value="InterPro"/>
</dbReference>
<dbReference type="InterPro" id="IPR023615">
    <property type="entry name" value="Cyt_c_Oxase_su1_BS"/>
</dbReference>
<organism evidence="19 20">
    <name type="scientific">Minwuia thermotolerans</name>
    <dbReference type="NCBI Taxonomy" id="2056226"/>
    <lineage>
        <taxon>Bacteria</taxon>
        <taxon>Pseudomonadati</taxon>
        <taxon>Pseudomonadota</taxon>
        <taxon>Alphaproteobacteria</taxon>
        <taxon>Minwuiales</taxon>
        <taxon>Minwuiaceae</taxon>
        <taxon>Minwuia</taxon>
    </lineage>
</organism>
<protein>
    <recommendedName>
        <fullName evidence="17">Cytochrome c oxidase subunit 1</fullName>
        <ecNumber evidence="17">7.1.1.9</ecNumber>
    </recommendedName>
</protein>
<feature type="transmembrane region" description="Helical" evidence="17">
    <location>
        <begin position="323"/>
        <end position="346"/>
    </location>
</feature>
<dbReference type="OrthoDB" id="9803294at2"/>
<evidence type="ECO:0000313" key="19">
    <source>
        <dbReference type="EMBL" id="PJK30763.1"/>
    </source>
</evidence>
<comment type="subcellular location">
    <subcellularLocation>
        <location evidence="1 17">Cell membrane</location>
        <topology evidence="1 17">Multi-pass membrane protein</topology>
    </subcellularLocation>
</comment>
<dbReference type="GO" id="GO:0004129">
    <property type="term" value="F:cytochrome-c oxidase activity"/>
    <property type="evidence" value="ECO:0007669"/>
    <property type="project" value="UniProtKB-EC"/>
</dbReference>
<dbReference type="Gene3D" id="1.20.210.10">
    <property type="entry name" value="Cytochrome c oxidase-like, subunit I domain"/>
    <property type="match status" value="1"/>
</dbReference>
<keyword evidence="20" id="KW-1185">Reference proteome</keyword>
<keyword evidence="6 16" id="KW-0679">Respiratory chain</keyword>
<feature type="transmembrane region" description="Helical" evidence="17">
    <location>
        <begin position="428"/>
        <end position="446"/>
    </location>
</feature>
<keyword evidence="12 17" id="KW-0408">Iron</keyword>
<dbReference type="SUPFAM" id="SSF81442">
    <property type="entry name" value="Cytochrome c oxidase subunit I-like"/>
    <property type="match status" value="1"/>
</dbReference>
<evidence type="ECO:0000256" key="14">
    <source>
        <dbReference type="ARBA" id="ARBA00023136"/>
    </source>
</evidence>
<evidence type="ECO:0000256" key="16">
    <source>
        <dbReference type="RuleBase" id="RU000370"/>
    </source>
</evidence>
<dbReference type="UniPathway" id="UPA00705"/>